<feature type="chain" id="PRO_5045501412" evidence="1">
    <location>
        <begin position="20"/>
        <end position="199"/>
    </location>
</feature>
<keyword evidence="1" id="KW-0732">Signal</keyword>
<dbReference type="PANTHER" id="PTHR10900:SF77">
    <property type="entry name" value="FI19380P1"/>
    <property type="match status" value="1"/>
</dbReference>
<organism evidence="3 4">
    <name type="scientific">Nonlabens dokdonensis</name>
    <dbReference type="NCBI Taxonomy" id="328515"/>
    <lineage>
        <taxon>Bacteria</taxon>
        <taxon>Pseudomonadati</taxon>
        <taxon>Bacteroidota</taxon>
        <taxon>Flavobacteriia</taxon>
        <taxon>Flavobacteriales</taxon>
        <taxon>Flavobacteriaceae</taxon>
        <taxon>Nonlabens</taxon>
    </lineage>
</organism>
<dbReference type="EMBL" id="QKZR01000001">
    <property type="protein sequence ID" value="PZX43317.1"/>
    <property type="molecule type" value="Genomic_DNA"/>
</dbReference>
<keyword evidence="4" id="KW-1185">Reference proteome</keyword>
<dbReference type="Pfam" id="PF02469">
    <property type="entry name" value="Fasciclin"/>
    <property type="match status" value="1"/>
</dbReference>
<dbReference type="InterPro" id="IPR000782">
    <property type="entry name" value="FAS1_domain"/>
</dbReference>
<proteinExistence type="predicted"/>
<feature type="signal peptide" evidence="1">
    <location>
        <begin position="1"/>
        <end position="19"/>
    </location>
</feature>
<dbReference type="Gene3D" id="2.30.180.10">
    <property type="entry name" value="FAS1 domain"/>
    <property type="match status" value="1"/>
</dbReference>
<evidence type="ECO:0000259" key="2">
    <source>
        <dbReference type="PROSITE" id="PS50213"/>
    </source>
</evidence>
<dbReference type="PANTHER" id="PTHR10900">
    <property type="entry name" value="PERIOSTIN-RELATED"/>
    <property type="match status" value="1"/>
</dbReference>
<dbReference type="PROSITE" id="PS50213">
    <property type="entry name" value="FAS1"/>
    <property type="match status" value="1"/>
</dbReference>
<comment type="caution">
    <text evidence="3">The sequence shown here is derived from an EMBL/GenBank/DDBJ whole genome shotgun (WGS) entry which is preliminary data.</text>
</comment>
<name>A0ABX5Q0I3_9FLAO</name>
<protein>
    <submittedName>
        <fullName evidence="3">Surface protein with fasciclin (FAS1) repeats</fullName>
    </submittedName>
</protein>
<dbReference type="SMART" id="SM00554">
    <property type="entry name" value="FAS1"/>
    <property type="match status" value="1"/>
</dbReference>
<dbReference type="SUPFAM" id="SSF82153">
    <property type="entry name" value="FAS1 domain"/>
    <property type="match status" value="1"/>
</dbReference>
<dbReference type="Proteomes" id="UP000248584">
    <property type="component" value="Unassembled WGS sequence"/>
</dbReference>
<sequence length="199" mass="21522">MKLTQIFTALLFLGFTSLATGQCHSKKQVSNNHDSHNNHVVVVNNWSYHDNGDIIDIALSDKKFSTLVAAVKAAQLVEVLKGDGPFTVFAPTNSAFNRLPDGTVDNLLQPKNKKQLQAVLTYHVLSGKVTASDIIESIKRNGGGFMTKTVQGDPLYASLQNGQVILQDAQGRKSIITATDIEASNGVVHVIDTVILPKK</sequence>
<gene>
    <name evidence="3" type="ORF">LX97_00317</name>
</gene>
<evidence type="ECO:0000313" key="4">
    <source>
        <dbReference type="Proteomes" id="UP000248584"/>
    </source>
</evidence>
<evidence type="ECO:0000313" key="3">
    <source>
        <dbReference type="EMBL" id="PZX43317.1"/>
    </source>
</evidence>
<dbReference type="InterPro" id="IPR036378">
    <property type="entry name" value="FAS1_dom_sf"/>
</dbReference>
<dbReference type="InterPro" id="IPR050904">
    <property type="entry name" value="Adhesion/Biosynth-related"/>
</dbReference>
<evidence type="ECO:0000256" key="1">
    <source>
        <dbReference type="SAM" id="SignalP"/>
    </source>
</evidence>
<accession>A0ABX5Q0I3</accession>
<reference evidence="3 4" key="1">
    <citation type="submission" date="2018-06" db="EMBL/GenBank/DDBJ databases">
        <title>Genomic Encyclopedia of Archaeal and Bacterial Type Strains, Phase II (KMG-II): from individual species to whole genera.</title>
        <authorList>
            <person name="Goeker M."/>
        </authorList>
    </citation>
    <scope>NUCLEOTIDE SEQUENCE [LARGE SCALE GENOMIC DNA]</scope>
    <source>
        <strain evidence="3 4">DSM 17205</strain>
    </source>
</reference>
<dbReference type="RefSeq" id="WP_015361123.1">
    <property type="nucleotide sequence ID" value="NZ_QKZR01000001.1"/>
</dbReference>
<feature type="domain" description="FAS1" evidence="2">
    <location>
        <begin position="51"/>
        <end position="195"/>
    </location>
</feature>